<accession>A0ABU7PPK7</accession>
<reference evidence="1 2" key="1">
    <citation type="submission" date="2023-12" db="EMBL/GenBank/DDBJ databases">
        <title>Streptomyces sp. V4-01.</title>
        <authorList>
            <person name="Somphong A."/>
            <person name="Phongsopitanun W."/>
        </authorList>
    </citation>
    <scope>NUCLEOTIDE SEQUENCE [LARGE SCALE GENOMIC DNA]</scope>
    <source>
        <strain evidence="1 2">V4-01</strain>
    </source>
</reference>
<evidence type="ECO:0000313" key="1">
    <source>
        <dbReference type="EMBL" id="MEE4546937.1"/>
    </source>
</evidence>
<dbReference type="InterPro" id="IPR027417">
    <property type="entry name" value="P-loop_NTPase"/>
</dbReference>
<dbReference type="SUPFAM" id="SSF48452">
    <property type="entry name" value="TPR-like"/>
    <property type="match status" value="2"/>
</dbReference>
<dbReference type="PRINTS" id="PR00364">
    <property type="entry name" value="DISEASERSIST"/>
</dbReference>
<proteinExistence type="predicted"/>
<keyword evidence="2" id="KW-1185">Reference proteome</keyword>
<evidence type="ECO:0000313" key="2">
    <source>
        <dbReference type="Proteomes" id="UP001344658"/>
    </source>
</evidence>
<dbReference type="Pfam" id="PF13424">
    <property type="entry name" value="TPR_12"/>
    <property type="match status" value="2"/>
</dbReference>
<dbReference type="Gene3D" id="1.25.40.10">
    <property type="entry name" value="Tetratricopeptide repeat domain"/>
    <property type="match status" value="2"/>
</dbReference>
<dbReference type="Gene3D" id="3.40.50.300">
    <property type="entry name" value="P-loop containing nucleotide triphosphate hydrolases"/>
    <property type="match status" value="1"/>
</dbReference>
<comment type="caution">
    <text evidence="1">The sequence shown here is derived from an EMBL/GenBank/DDBJ whole genome shotgun (WGS) entry which is preliminary data.</text>
</comment>
<dbReference type="SMART" id="SM00028">
    <property type="entry name" value="TPR"/>
    <property type="match status" value="3"/>
</dbReference>
<dbReference type="Pfam" id="PF13374">
    <property type="entry name" value="TPR_10"/>
    <property type="match status" value="1"/>
</dbReference>
<dbReference type="RefSeq" id="WP_330800860.1">
    <property type="nucleotide sequence ID" value="NZ_JAZEWV010000060.1"/>
</dbReference>
<dbReference type="InterPro" id="IPR011990">
    <property type="entry name" value="TPR-like_helical_dom_sf"/>
</dbReference>
<sequence length="751" mass="81416">MPEQKASGNTDSTILQAGRNILITTHRPAERAVAVSVAPPLGRRDPATPLRGRTALLDELTALLDPERCDPAASRVRILHGLGGCGKTSIALDLSHHAAESGIDVWWVSAVDAITLTAGMHAVARRVGASEDELLHGDAPDVLWRRLDAYTRNWLLVVDNADDPEILASGAGPLHNGQGWVRPHGHRTGLVVVTSRDGNPDTWGTWCALRSVGMLENADATRVLLDHTADRAGSPAEAAALAHRLNGLPIVLRLAGAYLAETTLSPWPGEDAITSFAGYLAALDDGRLDIYDGDGSAIGRSWELSLDLLAQQGIPQARPLLRLLSCLADAPIAYASVLHPRTLTGSPLAALFEGLDGSALWRLLKSLANLRLIDLTEPVRAGDQRLLRVHPLVREASRHHLRKEAGRNADHVRTAVALVHRAVAADMTGTPEWPPAWPLWQAIAPHTLHVARTVAAMPALPADTIGLITDAAHLVARNLRSRGQFVTAEAEYRFLLEVQGRVLGDDHPLTLATHHSIGGVLHDRGLLAESEAVWRAVLESRQRVLGESHADTLFTRHGLALVLHDQGLLPEAEAEWRAVLHFRGDVLGERHPHTLATRHSLAVVLHRRGQHEEAEAEYRQVLKIQQEVVGGSHPDTLATRHHIAVVLHDRGEFQQAETEFRAVLELRREVLGEDHPHTLATSHGFAVALHDRGEFGQAETEFRAVLELRRRVLGEDHPHTLETRAGFEVTLRSLGRSVAPGNGGDGGSVGS</sequence>
<name>A0ABU7PPK7_9ACTN</name>
<dbReference type="EMBL" id="JAZEWV010000060">
    <property type="protein sequence ID" value="MEE4546937.1"/>
    <property type="molecule type" value="Genomic_DNA"/>
</dbReference>
<protein>
    <submittedName>
        <fullName evidence="1">Tetratricopeptide repeat protein</fullName>
    </submittedName>
</protein>
<dbReference type="InterPro" id="IPR019734">
    <property type="entry name" value="TPR_rpt"/>
</dbReference>
<dbReference type="PANTHER" id="PTHR46082:SF6">
    <property type="entry name" value="AAA+ ATPASE DOMAIN-CONTAINING PROTEIN-RELATED"/>
    <property type="match status" value="1"/>
</dbReference>
<organism evidence="1 2">
    <name type="scientific">Actinacidiphila polyblastidii</name>
    <dbReference type="NCBI Taxonomy" id="3110430"/>
    <lineage>
        <taxon>Bacteria</taxon>
        <taxon>Bacillati</taxon>
        <taxon>Actinomycetota</taxon>
        <taxon>Actinomycetes</taxon>
        <taxon>Kitasatosporales</taxon>
        <taxon>Streptomycetaceae</taxon>
        <taxon>Actinacidiphila</taxon>
    </lineage>
</organism>
<dbReference type="PANTHER" id="PTHR46082">
    <property type="entry name" value="ATP/GTP-BINDING PROTEIN-RELATED"/>
    <property type="match status" value="1"/>
</dbReference>
<dbReference type="SUPFAM" id="SSF52540">
    <property type="entry name" value="P-loop containing nucleoside triphosphate hydrolases"/>
    <property type="match status" value="1"/>
</dbReference>
<dbReference type="InterPro" id="IPR053137">
    <property type="entry name" value="NLR-like"/>
</dbReference>
<gene>
    <name evidence="1" type="ORF">V2S66_33860</name>
</gene>
<dbReference type="Proteomes" id="UP001344658">
    <property type="component" value="Unassembled WGS sequence"/>
</dbReference>